<evidence type="ECO:0000256" key="1">
    <source>
        <dbReference type="ARBA" id="ARBA00004948"/>
    </source>
</evidence>
<proteinExistence type="predicted"/>
<dbReference type="InterPro" id="IPR006076">
    <property type="entry name" value="FAD-dep_OxRdtase"/>
</dbReference>
<dbReference type="SUPFAM" id="SSF51905">
    <property type="entry name" value="FAD/NAD(P)-binding domain"/>
    <property type="match status" value="1"/>
</dbReference>
<dbReference type="PANTHER" id="PTHR13847:SF289">
    <property type="entry name" value="GLYCINE OXIDASE"/>
    <property type="match status" value="1"/>
</dbReference>
<reference evidence="6" key="1">
    <citation type="journal article" date="2019" name="Int. J. Syst. Evol. Microbiol.">
        <title>The Global Catalogue of Microorganisms (GCM) 10K type strain sequencing project: providing services to taxonomists for standard genome sequencing and annotation.</title>
        <authorList>
            <consortium name="The Broad Institute Genomics Platform"/>
            <consortium name="The Broad Institute Genome Sequencing Center for Infectious Disease"/>
            <person name="Wu L."/>
            <person name="Ma J."/>
        </authorList>
    </citation>
    <scope>NUCLEOTIDE SEQUENCE [LARGE SCALE GENOMIC DNA]</scope>
    <source>
        <strain evidence="6">CECT 7698</strain>
    </source>
</reference>
<keyword evidence="6" id="KW-1185">Reference proteome</keyword>
<evidence type="ECO:0000313" key="5">
    <source>
        <dbReference type="EMBL" id="MFC3286038.1"/>
    </source>
</evidence>
<organism evidence="5 6">
    <name type="scientific">Litchfieldella rifensis</name>
    <dbReference type="NCBI Taxonomy" id="762643"/>
    <lineage>
        <taxon>Bacteria</taxon>
        <taxon>Pseudomonadati</taxon>
        <taxon>Pseudomonadota</taxon>
        <taxon>Gammaproteobacteria</taxon>
        <taxon>Oceanospirillales</taxon>
        <taxon>Halomonadaceae</taxon>
        <taxon>Litchfieldella</taxon>
    </lineage>
</organism>
<dbReference type="GO" id="GO:0043799">
    <property type="term" value="F:glycine oxidase activity"/>
    <property type="evidence" value="ECO:0007669"/>
    <property type="project" value="UniProtKB-EC"/>
</dbReference>
<evidence type="ECO:0000256" key="3">
    <source>
        <dbReference type="ARBA" id="ARBA00023002"/>
    </source>
</evidence>
<dbReference type="Proteomes" id="UP001595579">
    <property type="component" value="Unassembled WGS sequence"/>
</dbReference>
<evidence type="ECO:0000256" key="2">
    <source>
        <dbReference type="ARBA" id="ARBA00022977"/>
    </source>
</evidence>
<comment type="pathway">
    <text evidence="1">Cofactor biosynthesis; thiamine diphosphate biosynthesis.</text>
</comment>
<dbReference type="EMBL" id="JBHRUG010000048">
    <property type="protein sequence ID" value="MFC3286038.1"/>
    <property type="molecule type" value="Genomic_DNA"/>
</dbReference>
<name>A0ABV7LUD2_9GAMM</name>
<dbReference type="InterPro" id="IPR012727">
    <property type="entry name" value="Gly_oxidase_ThiO"/>
</dbReference>
<dbReference type="NCBIfam" id="TIGR02352">
    <property type="entry name" value="thiamin_ThiO"/>
    <property type="match status" value="1"/>
</dbReference>
<dbReference type="Pfam" id="PF01266">
    <property type="entry name" value="DAO"/>
    <property type="match status" value="1"/>
</dbReference>
<dbReference type="EC" id="1.4.3.19" evidence="5"/>
<dbReference type="Gene3D" id="3.50.50.60">
    <property type="entry name" value="FAD/NAD(P)-binding domain"/>
    <property type="match status" value="1"/>
</dbReference>
<protein>
    <submittedName>
        <fullName evidence="5">Glycine oxidase ThiO</fullName>
        <ecNumber evidence="5">1.4.3.19</ecNumber>
    </submittedName>
</protein>
<sequence length="385" mass="41689">MKDFLIIGGGVIGMMTAWQLAEAGHAVTLLERGQCGREASWAGGGIVSPLYPWRYSAPISRLSRWSEGRYPHLAARLAEETGIDPEFRQKGLFYLDLDDAADAMAWAQRQGKPLARVDDYFLYAREPHLADGLDGALWMPTLGSIRNPRLGQALRARLTTLPGVSLHEGCRVERLVVERGRVAGVDTDAGRVLADRLIVCGGAWTGRLLETLGLSLPVRPVKGQMMVFRTPVATGSRQLLERVVLADGRYLIPRADGRVLIGSTLEEADFDKTTTEQARASLYASAVAMLPALADCQVEHHWAGLRPGAPKGLPFIGEVPHVEGLFVNAGHYRNGLVLAPAATRLLVDQLLGREPILDPSPFLPRSAPGTSDAAVDVPSREVAFA</sequence>
<dbReference type="PANTHER" id="PTHR13847">
    <property type="entry name" value="SARCOSINE DEHYDROGENASE-RELATED"/>
    <property type="match status" value="1"/>
</dbReference>
<accession>A0ABV7LUD2</accession>
<feature type="domain" description="FAD dependent oxidoreductase" evidence="4">
    <location>
        <begin position="3"/>
        <end position="348"/>
    </location>
</feature>
<dbReference type="InterPro" id="IPR036188">
    <property type="entry name" value="FAD/NAD-bd_sf"/>
</dbReference>
<keyword evidence="2" id="KW-0784">Thiamine biosynthesis</keyword>
<evidence type="ECO:0000259" key="4">
    <source>
        <dbReference type="Pfam" id="PF01266"/>
    </source>
</evidence>
<comment type="caution">
    <text evidence="5">The sequence shown here is derived from an EMBL/GenBank/DDBJ whole genome shotgun (WGS) entry which is preliminary data.</text>
</comment>
<dbReference type="Gene3D" id="3.30.9.10">
    <property type="entry name" value="D-Amino Acid Oxidase, subunit A, domain 2"/>
    <property type="match status" value="1"/>
</dbReference>
<keyword evidence="3 5" id="KW-0560">Oxidoreductase</keyword>
<evidence type="ECO:0000313" key="6">
    <source>
        <dbReference type="Proteomes" id="UP001595579"/>
    </source>
</evidence>
<gene>
    <name evidence="5" type="primary">thiO</name>
    <name evidence="5" type="ORF">ACFOEV_20775</name>
</gene>
<dbReference type="SUPFAM" id="SSF54373">
    <property type="entry name" value="FAD-linked reductases, C-terminal domain"/>
    <property type="match status" value="1"/>
</dbReference>
<dbReference type="RefSeq" id="WP_386776804.1">
    <property type="nucleotide sequence ID" value="NZ_JBHRUG010000048.1"/>
</dbReference>